<keyword evidence="2" id="KW-1185">Reference proteome</keyword>
<proteinExistence type="predicted"/>
<dbReference type="RefSeq" id="WP_063000323.1">
    <property type="nucleotide sequence ID" value="NZ_BMMH01000019.1"/>
</dbReference>
<evidence type="ECO:0000313" key="1">
    <source>
        <dbReference type="EMBL" id="GGL36690.1"/>
    </source>
</evidence>
<gene>
    <name evidence="1" type="ORF">GCM10011588_59280</name>
</gene>
<dbReference type="AlphaFoldDB" id="A0A917RUV3"/>
<name>A0A917RUV3_9NOCA</name>
<dbReference type="Proteomes" id="UP000638263">
    <property type="component" value="Unassembled WGS sequence"/>
</dbReference>
<organism evidence="1 2">
    <name type="scientific">Nocardia jinanensis</name>
    <dbReference type="NCBI Taxonomy" id="382504"/>
    <lineage>
        <taxon>Bacteria</taxon>
        <taxon>Bacillati</taxon>
        <taxon>Actinomycetota</taxon>
        <taxon>Actinomycetes</taxon>
        <taxon>Mycobacteriales</taxon>
        <taxon>Nocardiaceae</taxon>
        <taxon>Nocardia</taxon>
    </lineage>
</organism>
<dbReference type="EMBL" id="BMMH01000019">
    <property type="protein sequence ID" value="GGL36690.1"/>
    <property type="molecule type" value="Genomic_DNA"/>
</dbReference>
<sequence length="97" mass="10710">MCHETPALPVRAPHNLAMAATVRLWQAGKRWVADDPVILRQLADGLRALPAGCPTAHCRSRDPIRGYAHAHQVMDVHAAHRCPRYEAAAAYAAEVRR</sequence>
<reference evidence="1" key="1">
    <citation type="journal article" date="2014" name="Int. J. Syst. Evol. Microbiol.">
        <title>Complete genome sequence of Corynebacterium casei LMG S-19264T (=DSM 44701T), isolated from a smear-ripened cheese.</title>
        <authorList>
            <consortium name="US DOE Joint Genome Institute (JGI-PGF)"/>
            <person name="Walter F."/>
            <person name="Albersmeier A."/>
            <person name="Kalinowski J."/>
            <person name="Ruckert C."/>
        </authorList>
    </citation>
    <scope>NUCLEOTIDE SEQUENCE</scope>
    <source>
        <strain evidence="1">CGMCC 4.3508</strain>
    </source>
</reference>
<protein>
    <submittedName>
        <fullName evidence="1">Uncharacterized protein</fullName>
    </submittedName>
</protein>
<reference evidence="1" key="2">
    <citation type="submission" date="2020-09" db="EMBL/GenBank/DDBJ databases">
        <authorList>
            <person name="Sun Q."/>
            <person name="Zhou Y."/>
        </authorList>
    </citation>
    <scope>NUCLEOTIDE SEQUENCE</scope>
    <source>
        <strain evidence="1">CGMCC 4.3508</strain>
    </source>
</reference>
<comment type="caution">
    <text evidence="1">The sequence shown here is derived from an EMBL/GenBank/DDBJ whole genome shotgun (WGS) entry which is preliminary data.</text>
</comment>
<evidence type="ECO:0000313" key="2">
    <source>
        <dbReference type="Proteomes" id="UP000638263"/>
    </source>
</evidence>
<accession>A0A917RUV3</accession>